<feature type="transmembrane region" description="Helical" evidence="9">
    <location>
        <begin position="555"/>
        <end position="573"/>
    </location>
</feature>
<proteinExistence type="inferred from homology"/>
<dbReference type="PROSITE" id="PS50893">
    <property type="entry name" value="ABC_TRANSPORTER_2"/>
    <property type="match status" value="1"/>
</dbReference>
<dbReference type="InterPro" id="IPR050352">
    <property type="entry name" value="ABCG_transporters"/>
</dbReference>
<dbReference type="InterPro" id="IPR003439">
    <property type="entry name" value="ABC_transporter-like_ATP-bd"/>
</dbReference>
<evidence type="ECO:0000256" key="8">
    <source>
        <dbReference type="ARBA" id="ARBA00023136"/>
    </source>
</evidence>
<protein>
    <recommendedName>
        <fullName evidence="10">ABC transporter domain-containing protein</fullName>
    </recommendedName>
</protein>
<dbReference type="InterPro" id="IPR043926">
    <property type="entry name" value="ABCG_dom"/>
</dbReference>
<feature type="transmembrane region" description="Helical" evidence="9">
    <location>
        <begin position="457"/>
        <end position="483"/>
    </location>
</feature>
<dbReference type="SUPFAM" id="SSF52540">
    <property type="entry name" value="P-loop containing nucleoside triphosphate hydrolases"/>
    <property type="match status" value="1"/>
</dbReference>
<accession>A0AAW2H935</accession>
<dbReference type="GO" id="GO:0005524">
    <property type="term" value="F:ATP binding"/>
    <property type="evidence" value="ECO:0007669"/>
    <property type="project" value="UniProtKB-KW"/>
</dbReference>
<dbReference type="Pfam" id="PF01061">
    <property type="entry name" value="ABC2_membrane"/>
    <property type="match status" value="1"/>
</dbReference>
<name>A0AAW2H935_9NEOP</name>
<comment type="similarity">
    <text evidence="2">Belongs to the ABC transporter superfamily. ABCG family. Eye pigment precursor importer (TC 3.A.1.204) subfamily.</text>
</comment>
<sequence>MDEESELTPSGISFLKKQSVDVTFTGITFEVRTFKPWRRPFIVSKEILHGVSGELPSGQLTAIMGPSGAGKSTLLNILAGYTVKGVEGTVRVNKKERSKNDVNDFKRLSCYIQQDEHLRGELTVQEAMKIAAELKLGSGYSAKEKQMQIKELLEMLGLYHCLKTRTARLSGGQKKRLSIAFELLTNPPVIFLDEPTTGLDSSSCSQCISILKMLAEQGRTVVCTIHQPSALIFEMFDRVYGLAAGHCIYEGSTKNLVPFLSERGFKCPVYHNPADFLLEVASGEYGPAIGQLAGYYRQFRMVEDEKKDASQQEAKLNFLGIGEKVRSTAMTDGNCNLRLETKGSGVSLSFELGNLWPKTFITQFYYLYSRNILIFQKKYKYRLTTFFSHILPAVLIGLTFLNTGNDASMVRANICFVFGVLIFLIYLGKMSVTLTIPNELHVLRAEHFNRWYSLLPYYLSMIIIEIPMQTINCFIGVTIVYYLSNQPLELFRYSYFILFCTAIALAAQAIGFFLGATVPVKIAAFVGPVSAATCSVFGFTVRFCDLSLVFKWMSLFSYFRSAFHGIMTVLYGYDRGLLECNDLYCHFRTPKKILDEMDMANINIYANLIYISSVCVVMHFLTFITLYMKLNNR</sequence>
<reference evidence="11" key="1">
    <citation type="journal article" date="2024" name="Gigascience">
        <title>Chromosome-level genome of the poultry shaft louse Menopon gallinae provides insight into the host-switching and adaptive evolution of parasitic lice.</title>
        <authorList>
            <person name="Xu Y."/>
            <person name="Ma L."/>
            <person name="Liu S."/>
            <person name="Liang Y."/>
            <person name="Liu Q."/>
            <person name="He Z."/>
            <person name="Tian L."/>
            <person name="Duan Y."/>
            <person name="Cai W."/>
            <person name="Li H."/>
            <person name="Song F."/>
        </authorList>
    </citation>
    <scope>NUCLEOTIDE SEQUENCE</scope>
    <source>
        <strain evidence="11">Cailab_2023a</strain>
    </source>
</reference>
<gene>
    <name evidence="11" type="ORF">PYX00_008887</name>
</gene>
<dbReference type="Gene3D" id="3.40.50.300">
    <property type="entry name" value="P-loop containing nucleotide triphosphate hydrolases"/>
    <property type="match status" value="1"/>
</dbReference>
<dbReference type="Pfam" id="PF19055">
    <property type="entry name" value="ABC2_membrane_7"/>
    <property type="match status" value="1"/>
</dbReference>
<comment type="caution">
    <text evidence="11">The sequence shown here is derived from an EMBL/GenBank/DDBJ whole genome shotgun (WGS) entry which is preliminary data.</text>
</comment>
<comment type="subcellular location">
    <subcellularLocation>
        <location evidence="1">Membrane</location>
        <topology evidence="1">Multi-pass membrane protein</topology>
    </subcellularLocation>
</comment>
<evidence type="ECO:0000256" key="5">
    <source>
        <dbReference type="ARBA" id="ARBA00022741"/>
    </source>
</evidence>
<dbReference type="InterPro" id="IPR027417">
    <property type="entry name" value="P-loop_NTPase"/>
</dbReference>
<dbReference type="PANTHER" id="PTHR48041:SF61">
    <property type="entry name" value="SD03967P"/>
    <property type="match status" value="1"/>
</dbReference>
<keyword evidence="5" id="KW-0547">Nucleotide-binding</keyword>
<evidence type="ECO:0000313" key="11">
    <source>
        <dbReference type="EMBL" id="KAL0266303.1"/>
    </source>
</evidence>
<dbReference type="FunFam" id="3.40.50.300:FF:001077">
    <property type="entry name" value="Uncharacterized protein, isoform A"/>
    <property type="match status" value="1"/>
</dbReference>
<evidence type="ECO:0000256" key="2">
    <source>
        <dbReference type="ARBA" id="ARBA00005814"/>
    </source>
</evidence>
<dbReference type="GO" id="GO:0005886">
    <property type="term" value="C:plasma membrane"/>
    <property type="evidence" value="ECO:0007669"/>
    <property type="project" value="TreeGrafter"/>
</dbReference>
<keyword evidence="4 9" id="KW-0812">Transmembrane</keyword>
<evidence type="ECO:0000256" key="1">
    <source>
        <dbReference type="ARBA" id="ARBA00004141"/>
    </source>
</evidence>
<organism evidence="11">
    <name type="scientific">Menopon gallinae</name>
    <name type="common">poultry shaft louse</name>
    <dbReference type="NCBI Taxonomy" id="328185"/>
    <lineage>
        <taxon>Eukaryota</taxon>
        <taxon>Metazoa</taxon>
        <taxon>Ecdysozoa</taxon>
        <taxon>Arthropoda</taxon>
        <taxon>Hexapoda</taxon>
        <taxon>Insecta</taxon>
        <taxon>Pterygota</taxon>
        <taxon>Neoptera</taxon>
        <taxon>Paraneoptera</taxon>
        <taxon>Psocodea</taxon>
        <taxon>Troctomorpha</taxon>
        <taxon>Phthiraptera</taxon>
        <taxon>Amblycera</taxon>
        <taxon>Menoponidae</taxon>
        <taxon>Menopon</taxon>
    </lineage>
</organism>
<evidence type="ECO:0000256" key="4">
    <source>
        <dbReference type="ARBA" id="ARBA00022692"/>
    </source>
</evidence>
<dbReference type="GO" id="GO:0140359">
    <property type="term" value="F:ABC-type transporter activity"/>
    <property type="evidence" value="ECO:0007669"/>
    <property type="project" value="InterPro"/>
</dbReference>
<feature type="domain" description="ABC transporter" evidence="10">
    <location>
        <begin position="31"/>
        <end position="269"/>
    </location>
</feature>
<evidence type="ECO:0000259" key="10">
    <source>
        <dbReference type="PROSITE" id="PS50893"/>
    </source>
</evidence>
<feature type="transmembrane region" description="Helical" evidence="9">
    <location>
        <begin position="413"/>
        <end position="437"/>
    </location>
</feature>
<feature type="transmembrane region" description="Helical" evidence="9">
    <location>
        <begin position="522"/>
        <end position="543"/>
    </location>
</feature>
<keyword evidence="8 9" id="KW-0472">Membrane</keyword>
<dbReference type="EMBL" id="JARGDH010000005">
    <property type="protein sequence ID" value="KAL0266301.1"/>
    <property type="molecule type" value="Genomic_DNA"/>
</dbReference>
<dbReference type="AlphaFoldDB" id="A0AAW2H935"/>
<evidence type="ECO:0000256" key="9">
    <source>
        <dbReference type="SAM" id="Phobius"/>
    </source>
</evidence>
<dbReference type="EMBL" id="JARGDH010000005">
    <property type="protein sequence ID" value="KAL0266302.1"/>
    <property type="molecule type" value="Genomic_DNA"/>
</dbReference>
<evidence type="ECO:0000256" key="7">
    <source>
        <dbReference type="ARBA" id="ARBA00022989"/>
    </source>
</evidence>
<dbReference type="CDD" id="cd03213">
    <property type="entry name" value="ABCG_EPDR"/>
    <property type="match status" value="1"/>
</dbReference>
<dbReference type="EMBL" id="JARGDH010000005">
    <property type="protein sequence ID" value="KAL0266303.1"/>
    <property type="molecule type" value="Genomic_DNA"/>
</dbReference>
<keyword evidence="3" id="KW-0813">Transport</keyword>
<evidence type="ECO:0000256" key="6">
    <source>
        <dbReference type="ARBA" id="ARBA00022840"/>
    </source>
</evidence>
<dbReference type="PANTHER" id="PTHR48041">
    <property type="entry name" value="ABC TRANSPORTER G FAMILY MEMBER 28"/>
    <property type="match status" value="1"/>
</dbReference>
<dbReference type="GO" id="GO:0016887">
    <property type="term" value="F:ATP hydrolysis activity"/>
    <property type="evidence" value="ECO:0007669"/>
    <property type="project" value="InterPro"/>
</dbReference>
<dbReference type="SMART" id="SM00382">
    <property type="entry name" value="AAA"/>
    <property type="match status" value="1"/>
</dbReference>
<keyword evidence="7 9" id="KW-1133">Transmembrane helix</keyword>
<dbReference type="Pfam" id="PF00005">
    <property type="entry name" value="ABC_tran"/>
    <property type="match status" value="1"/>
</dbReference>
<feature type="transmembrane region" description="Helical" evidence="9">
    <location>
        <begin position="604"/>
        <end position="628"/>
    </location>
</feature>
<feature type="transmembrane region" description="Helical" evidence="9">
    <location>
        <begin position="381"/>
        <end position="401"/>
    </location>
</feature>
<dbReference type="InterPro" id="IPR013525">
    <property type="entry name" value="ABC2_TM"/>
</dbReference>
<keyword evidence="6" id="KW-0067">ATP-binding</keyword>
<evidence type="ECO:0000256" key="3">
    <source>
        <dbReference type="ARBA" id="ARBA00022448"/>
    </source>
</evidence>
<dbReference type="InterPro" id="IPR003593">
    <property type="entry name" value="AAA+_ATPase"/>
</dbReference>
<feature type="transmembrane region" description="Helical" evidence="9">
    <location>
        <begin position="495"/>
        <end position="516"/>
    </location>
</feature>